<evidence type="ECO:0000256" key="1">
    <source>
        <dbReference type="SAM" id="MobiDB-lite"/>
    </source>
</evidence>
<accession>A0ABP1Q714</accession>
<reference evidence="3 4" key="1">
    <citation type="submission" date="2024-08" db="EMBL/GenBank/DDBJ databases">
        <authorList>
            <person name="Cucini C."/>
            <person name="Frati F."/>
        </authorList>
    </citation>
    <scope>NUCLEOTIDE SEQUENCE [LARGE SCALE GENOMIC DNA]</scope>
</reference>
<keyword evidence="4" id="KW-1185">Reference proteome</keyword>
<evidence type="ECO:0000256" key="2">
    <source>
        <dbReference type="SAM" id="SignalP"/>
    </source>
</evidence>
<feature type="region of interest" description="Disordered" evidence="1">
    <location>
        <begin position="28"/>
        <end position="56"/>
    </location>
</feature>
<keyword evidence="2" id="KW-0732">Signal</keyword>
<feature type="chain" id="PRO_5045196332" evidence="2">
    <location>
        <begin position="21"/>
        <end position="504"/>
    </location>
</feature>
<evidence type="ECO:0000313" key="4">
    <source>
        <dbReference type="Proteomes" id="UP001642540"/>
    </source>
</evidence>
<dbReference type="Proteomes" id="UP001642540">
    <property type="component" value="Unassembled WGS sequence"/>
</dbReference>
<protein>
    <submittedName>
        <fullName evidence="3">Uncharacterized protein</fullName>
    </submittedName>
</protein>
<organism evidence="3 4">
    <name type="scientific">Orchesella dallaii</name>
    <dbReference type="NCBI Taxonomy" id="48710"/>
    <lineage>
        <taxon>Eukaryota</taxon>
        <taxon>Metazoa</taxon>
        <taxon>Ecdysozoa</taxon>
        <taxon>Arthropoda</taxon>
        <taxon>Hexapoda</taxon>
        <taxon>Collembola</taxon>
        <taxon>Entomobryomorpha</taxon>
        <taxon>Entomobryoidea</taxon>
        <taxon>Orchesellidae</taxon>
        <taxon>Orchesellinae</taxon>
        <taxon>Orchesella</taxon>
    </lineage>
</organism>
<proteinExistence type="predicted"/>
<feature type="region of interest" description="Disordered" evidence="1">
    <location>
        <begin position="232"/>
        <end position="275"/>
    </location>
</feature>
<dbReference type="EMBL" id="CAXLJM020000024">
    <property type="protein sequence ID" value="CAL8091176.1"/>
    <property type="molecule type" value="Genomic_DNA"/>
</dbReference>
<feature type="signal peptide" evidence="2">
    <location>
        <begin position="1"/>
        <end position="20"/>
    </location>
</feature>
<gene>
    <name evidence="3" type="ORF">ODALV1_LOCUS7860</name>
</gene>
<sequence>MTPWGCVLVLMIGVVINLHAAPAIQNSNSANALGNSETKDLSPAEDISIEEDEVSSPVEEIKREAIKSIADETGNGAVKAAENISKNIKEAGKVADNLALETVQGLNKTLTGLITTSPKRAIDKEEVETIAIAATPAIESSEPVNQVLKPEASTSKDDEGNDAMNSGKKEKVTEVVIVETSEMVIAAHVVIEPVKKLEDKLNAIISDTQTQDASLTEGATAAIDAPAIQSSESVNNVSKPEALTSTATATKKARNDVQKSKSLTEPGIAAASNAKETVEELEDKLTERRSASDKHGAVAVTKQAEAVVAPAIDSKDWKDEIHKSITEKIEDDAEEDTKRIKKAGEVAEQENLLELAKELRQDLRTLFKISAVDAASDKVPVIQNKGLIYLLALQGMTQSIQTKVGNNTVTGEDIDNFFKEAAKKYLETDTNANATREEIDDKVDKMFAMPAKRDTTAMEAEAAFASPTEEEEALAKVANATAEIMNRVNEVVTHLSTPVILTDE</sequence>
<evidence type="ECO:0000313" key="3">
    <source>
        <dbReference type="EMBL" id="CAL8091176.1"/>
    </source>
</evidence>
<comment type="caution">
    <text evidence="3">The sequence shown here is derived from an EMBL/GenBank/DDBJ whole genome shotgun (WGS) entry which is preliminary data.</text>
</comment>
<name>A0ABP1Q714_9HEXA</name>
<feature type="region of interest" description="Disordered" evidence="1">
    <location>
        <begin position="143"/>
        <end position="168"/>
    </location>
</feature>